<evidence type="ECO:0000256" key="1">
    <source>
        <dbReference type="ARBA" id="ARBA00006479"/>
    </source>
</evidence>
<dbReference type="CDD" id="cd23763">
    <property type="entry name" value="ASKHA_ATPase_ROK"/>
    <property type="match status" value="1"/>
</dbReference>
<dbReference type="PANTHER" id="PTHR18964">
    <property type="entry name" value="ROK (REPRESSOR, ORF, KINASE) FAMILY"/>
    <property type="match status" value="1"/>
</dbReference>
<dbReference type="AlphaFoldDB" id="A0A4R7W4L5"/>
<dbReference type="RefSeq" id="WP_133900886.1">
    <property type="nucleotide sequence ID" value="NZ_SOCP01000001.1"/>
</dbReference>
<name>A0A4R7W4L5_9PSEU</name>
<proteinExistence type="inferred from homology"/>
<comment type="similarity">
    <text evidence="1">Belongs to the ROK (NagC/XylR) family.</text>
</comment>
<keyword evidence="2" id="KW-0418">Kinase</keyword>
<evidence type="ECO:0000313" key="3">
    <source>
        <dbReference type="Proteomes" id="UP000294927"/>
    </source>
</evidence>
<comment type="caution">
    <text evidence="2">The sequence shown here is derived from an EMBL/GenBank/DDBJ whole genome shotgun (WGS) entry which is preliminary data.</text>
</comment>
<keyword evidence="3" id="KW-1185">Reference proteome</keyword>
<organism evidence="2 3">
    <name type="scientific">Actinophytocola oryzae</name>
    <dbReference type="NCBI Taxonomy" id="502181"/>
    <lineage>
        <taxon>Bacteria</taxon>
        <taxon>Bacillati</taxon>
        <taxon>Actinomycetota</taxon>
        <taxon>Actinomycetes</taxon>
        <taxon>Pseudonocardiales</taxon>
        <taxon>Pseudonocardiaceae</taxon>
    </lineage>
</organism>
<dbReference type="InterPro" id="IPR043129">
    <property type="entry name" value="ATPase_NBD"/>
</dbReference>
<dbReference type="InterPro" id="IPR000600">
    <property type="entry name" value="ROK"/>
</dbReference>
<dbReference type="Proteomes" id="UP000294927">
    <property type="component" value="Unassembled WGS sequence"/>
</dbReference>
<dbReference type="Pfam" id="PF00480">
    <property type="entry name" value="ROK"/>
    <property type="match status" value="2"/>
</dbReference>
<dbReference type="OrthoDB" id="49666at2"/>
<reference evidence="2 3" key="1">
    <citation type="submission" date="2019-03" db="EMBL/GenBank/DDBJ databases">
        <title>Genomic Encyclopedia of Archaeal and Bacterial Type Strains, Phase II (KMG-II): from individual species to whole genera.</title>
        <authorList>
            <person name="Goeker M."/>
        </authorList>
    </citation>
    <scope>NUCLEOTIDE SEQUENCE [LARGE SCALE GENOMIC DNA]</scope>
    <source>
        <strain evidence="2 3">DSM 45499</strain>
    </source>
</reference>
<dbReference type="EMBL" id="SOCP01000001">
    <property type="protein sequence ID" value="TDV57646.1"/>
    <property type="molecule type" value="Genomic_DNA"/>
</dbReference>
<dbReference type="Gene3D" id="3.30.420.40">
    <property type="match status" value="2"/>
</dbReference>
<sequence length="287" mass="28688">MTGLPALEIGGSHVTAALVDPVTGEVGPRVRRSLDGDAQAPVLLAAIASAGLSVCPGGGWGVAVPGPFDYEAGVGRFAGVGKFAALNGVDVGAGLRARLGGPVRFVNDAVAFGLGEWRWGSARGHARAVGVTLGTGIGSSFLADGRPVTAGTEVPPEGRADLLRIDGVPLEDVVSGRAVVSACRAAGGSPATVADVLAAAGAGDPAARAVVDRTYHLLGAALSPWLTTFEATILVVGGGISAAWDLVSPPLRRGLATDVPVVRAADTEAAALRGATQYAVDRTRTHR</sequence>
<protein>
    <submittedName>
        <fullName evidence="2">Glucokinase</fullName>
    </submittedName>
</protein>
<gene>
    <name evidence="2" type="ORF">CLV71_101519</name>
</gene>
<accession>A0A4R7W4L5</accession>
<dbReference type="PANTHER" id="PTHR18964:SF169">
    <property type="entry name" value="N-ACETYLMANNOSAMINE KINASE"/>
    <property type="match status" value="1"/>
</dbReference>
<evidence type="ECO:0000313" key="2">
    <source>
        <dbReference type="EMBL" id="TDV57646.1"/>
    </source>
</evidence>
<dbReference type="GO" id="GO:0016301">
    <property type="term" value="F:kinase activity"/>
    <property type="evidence" value="ECO:0007669"/>
    <property type="project" value="UniProtKB-KW"/>
</dbReference>
<dbReference type="SUPFAM" id="SSF53067">
    <property type="entry name" value="Actin-like ATPase domain"/>
    <property type="match status" value="1"/>
</dbReference>
<keyword evidence="2" id="KW-0808">Transferase</keyword>